<dbReference type="PANTHER" id="PTHR42709:SF4">
    <property type="entry name" value="INNER MEMBRANE PROTEIN YQAA"/>
    <property type="match status" value="1"/>
</dbReference>
<comment type="caution">
    <text evidence="3">The sequence shown here is derived from an EMBL/GenBank/DDBJ whole genome shotgun (WGS) entry which is preliminary data.</text>
</comment>
<dbReference type="InterPro" id="IPR051311">
    <property type="entry name" value="DedA_domain"/>
</dbReference>
<evidence type="ECO:0000259" key="2">
    <source>
        <dbReference type="Pfam" id="PF09335"/>
    </source>
</evidence>
<gene>
    <name evidence="3" type="ORF">HMPREF9098_0245</name>
</gene>
<reference evidence="3 4" key="1">
    <citation type="submission" date="2011-01" db="EMBL/GenBank/DDBJ databases">
        <authorList>
            <person name="Muzny D."/>
            <person name="Qin X."/>
            <person name="Deng J."/>
            <person name="Jiang H."/>
            <person name="Liu Y."/>
            <person name="Qu J."/>
            <person name="Song X.-Z."/>
            <person name="Zhang L."/>
            <person name="Thornton R."/>
            <person name="Coyle M."/>
            <person name="Francisco L."/>
            <person name="Jackson L."/>
            <person name="Javaid M."/>
            <person name="Korchina V."/>
            <person name="Kovar C."/>
            <person name="Mata R."/>
            <person name="Mathew T."/>
            <person name="Ngo R."/>
            <person name="Nguyen L."/>
            <person name="Nguyen N."/>
            <person name="Okwuonu G."/>
            <person name="Ongeri F."/>
            <person name="Pham C."/>
            <person name="Simmons D."/>
            <person name="Wilczek-Boney K."/>
            <person name="Hale W."/>
            <person name="Jakkamsetti A."/>
            <person name="Pham P."/>
            <person name="Ruth R."/>
            <person name="San Lucas F."/>
            <person name="Warren J."/>
            <person name="Zhang J."/>
            <person name="Zhao Z."/>
            <person name="Zhou C."/>
            <person name="Zhu D."/>
            <person name="Lee S."/>
            <person name="Bess C."/>
            <person name="Blankenburg K."/>
            <person name="Forbes L."/>
            <person name="Fu Q."/>
            <person name="Gubbala S."/>
            <person name="Hirani K."/>
            <person name="Jayaseelan J.C."/>
            <person name="Lara F."/>
            <person name="Munidasa M."/>
            <person name="Palculict T."/>
            <person name="Patil S."/>
            <person name="Pu L.-L."/>
            <person name="Saada N."/>
            <person name="Tang L."/>
            <person name="Weissenberger G."/>
            <person name="Zhu Y."/>
            <person name="Hemphill L."/>
            <person name="Shang Y."/>
            <person name="Youmans B."/>
            <person name="Ayvaz T."/>
            <person name="Ross M."/>
            <person name="Santibanez J."/>
            <person name="Aqrawi P."/>
            <person name="Gross S."/>
            <person name="Joshi V."/>
            <person name="Fowler G."/>
            <person name="Nazareth L."/>
            <person name="Reid J."/>
            <person name="Worley K."/>
            <person name="Petrosino J."/>
            <person name="Highlander S."/>
            <person name="Gibbs R."/>
        </authorList>
    </citation>
    <scope>NUCLEOTIDE SEQUENCE [LARGE SCALE GENOMIC DNA]</scope>
    <source>
        <strain evidence="3 4">ATCC 33394</strain>
    </source>
</reference>
<dbReference type="AlphaFoldDB" id="F0EWK8"/>
<dbReference type="HOGENOM" id="CLU_125997_1_0_4"/>
<keyword evidence="1" id="KW-1133">Transmembrane helix</keyword>
<keyword evidence="4" id="KW-1185">Reference proteome</keyword>
<dbReference type="InterPro" id="IPR032816">
    <property type="entry name" value="VTT_dom"/>
</dbReference>
<dbReference type="RefSeq" id="WP_003781137.1">
    <property type="nucleotide sequence ID" value="NZ_GL870929.1"/>
</dbReference>
<keyword evidence="1" id="KW-0472">Membrane</keyword>
<sequence>MGDTVSLSALFVSAFTSATLLPGTSDAVLVAVLWRNPALAWQALAVATLGNSLGGMLSYGLGRLLPEKIRHRFSEKTVQYCRRWGAPVLLLSWLPLLGDALPFAAGWLRLNWRQSLCFLILGKFLRYLALMWITLAAAG</sequence>
<keyword evidence="1" id="KW-0812">Transmembrane</keyword>
<feature type="transmembrane region" description="Helical" evidence="1">
    <location>
        <begin position="43"/>
        <end position="65"/>
    </location>
</feature>
<protein>
    <recommendedName>
        <fullName evidence="2">VTT domain-containing protein</fullName>
    </recommendedName>
</protein>
<evidence type="ECO:0000313" key="4">
    <source>
        <dbReference type="Proteomes" id="UP000004088"/>
    </source>
</evidence>
<organism evidence="3 4">
    <name type="scientific">Kingella denitrificans ATCC 33394</name>
    <dbReference type="NCBI Taxonomy" id="888741"/>
    <lineage>
        <taxon>Bacteria</taxon>
        <taxon>Pseudomonadati</taxon>
        <taxon>Pseudomonadota</taxon>
        <taxon>Betaproteobacteria</taxon>
        <taxon>Neisseriales</taxon>
        <taxon>Neisseriaceae</taxon>
        <taxon>Kingella</taxon>
    </lineage>
</organism>
<evidence type="ECO:0000256" key="1">
    <source>
        <dbReference type="SAM" id="Phobius"/>
    </source>
</evidence>
<dbReference type="EMBL" id="AEWV01000006">
    <property type="protein sequence ID" value="EGC18096.1"/>
    <property type="molecule type" value="Genomic_DNA"/>
</dbReference>
<proteinExistence type="predicted"/>
<evidence type="ECO:0000313" key="3">
    <source>
        <dbReference type="EMBL" id="EGC18096.1"/>
    </source>
</evidence>
<dbReference type="STRING" id="888741.HMPREF9098_0245"/>
<feature type="domain" description="VTT" evidence="2">
    <location>
        <begin position="27"/>
        <end position="131"/>
    </location>
</feature>
<dbReference type="Pfam" id="PF09335">
    <property type="entry name" value="VTT_dom"/>
    <property type="match status" value="1"/>
</dbReference>
<name>F0EWK8_9NEIS</name>
<feature type="transmembrane region" description="Helical" evidence="1">
    <location>
        <begin position="120"/>
        <end position="138"/>
    </location>
</feature>
<accession>F0EWK8</accession>
<dbReference type="Proteomes" id="UP000004088">
    <property type="component" value="Unassembled WGS sequence"/>
</dbReference>
<dbReference type="PANTHER" id="PTHR42709">
    <property type="entry name" value="ALKALINE PHOSPHATASE LIKE PROTEIN"/>
    <property type="match status" value="1"/>
</dbReference>